<evidence type="ECO:0000313" key="3">
    <source>
        <dbReference type="Proteomes" id="UP000051330"/>
    </source>
</evidence>
<dbReference type="PROSITE" id="PS51257">
    <property type="entry name" value="PROKAR_LIPOPROTEIN"/>
    <property type="match status" value="1"/>
</dbReference>
<keyword evidence="3" id="KW-1185">Reference proteome</keyword>
<feature type="transmembrane region" description="Helical" evidence="1">
    <location>
        <begin position="12"/>
        <end position="31"/>
    </location>
</feature>
<dbReference type="RefSeq" id="WP_057817937.1">
    <property type="nucleotide sequence ID" value="NZ_AZEC01000002.1"/>
</dbReference>
<protein>
    <recommendedName>
        <fullName evidence="4">Pore-forming protein</fullName>
    </recommendedName>
</protein>
<keyword evidence="1" id="KW-1133">Transmembrane helix</keyword>
<dbReference type="AlphaFoldDB" id="A0A0R1N1M1"/>
<gene>
    <name evidence="2" type="ORF">FD09_GL001225</name>
</gene>
<keyword evidence="1" id="KW-0472">Membrane</keyword>
<sequence>MKNRLFYQPSAPVAMIYWSLTLTTILAGCIWEMESASFQFWPLLLWVPGVLLAVYGILGNTVTLIDPNTILIHRIFWLKPKQAQFVNIATVLTTKRGRTLQYRHPHYLQLDFLFRKSDRQTFDQWTATINHVAQSTEGNDPSAI</sequence>
<keyword evidence="1" id="KW-0812">Transmembrane</keyword>
<comment type="caution">
    <text evidence="2">The sequence shown here is derived from an EMBL/GenBank/DDBJ whole genome shotgun (WGS) entry which is preliminary data.</text>
</comment>
<dbReference type="OrthoDB" id="2299474at2"/>
<accession>A0A0R1N1M1</accession>
<reference evidence="2 3" key="1">
    <citation type="journal article" date="2015" name="Genome Announc.">
        <title>Expanding the biotechnology potential of lactobacilli through comparative genomics of 213 strains and associated genera.</title>
        <authorList>
            <person name="Sun Z."/>
            <person name="Harris H.M."/>
            <person name="McCann A."/>
            <person name="Guo C."/>
            <person name="Argimon S."/>
            <person name="Zhang W."/>
            <person name="Yang X."/>
            <person name="Jeffery I.B."/>
            <person name="Cooney J.C."/>
            <person name="Kagawa T.F."/>
            <person name="Liu W."/>
            <person name="Song Y."/>
            <person name="Salvetti E."/>
            <person name="Wrobel A."/>
            <person name="Rasinkangas P."/>
            <person name="Parkhill J."/>
            <person name="Rea M.C."/>
            <person name="O'Sullivan O."/>
            <person name="Ritari J."/>
            <person name="Douillard F.P."/>
            <person name="Paul Ross R."/>
            <person name="Yang R."/>
            <person name="Briner A.E."/>
            <person name="Felis G.E."/>
            <person name="de Vos W.M."/>
            <person name="Barrangou R."/>
            <person name="Klaenhammer T.R."/>
            <person name="Caufield P.W."/>
            <person name="Cui Y."/>
            <person name="Zhang H."/>
            <person name="O'Toole P.W."/>
        </authorList>
    </citation>
    <scope>NUCLEOTIDE SEQUENCE [LARGE SCALE GENOMIC DNA]</scope>
    <source>
        <strain evidence="2 3">DSM 12744</strain>
    </source>
</reference>
<dbReference type="PATRIC" id="fig|1423792.3.peg.1244"/>
<name>A0A0R1N1M1_9LACO</name>
<evidence type="ECO:0008006" key="4">
    <source>
        <dbReference type="Google" id="ProtNLM"/>
    </source>
</evidence>
<organism evidence="2 3">
    <name type="scientific">Schleiferilactobacillus perolens DSM 12744</name>
    <dbReference type="NCBI Taxonomy" id="1423792"/>
    <lineage>
        <taxon>Bacteria</taxon>
        <taxon>Bacillati</taxon>
        <taxon>Bacillota</taxon>
        <taxon>Bacilli</taxon>
        <taxon>Lactobacillales</taxon>
        <taxon>Lactobacillaceae</taxon>
        <taxon>Schleiferilactobacillus</taxon>
    </lineage>
</organism>
<dbReference type="STRING" id="1423792.FD09_GL001225"/>
<feature type="transmembrane region" description="Helical" evidence="1">
    <location>
        <begin position="43"/>
        <end position="65"/>
    </location>
</feature>
<proteinExistence type="predicted"/>
<dbReference type="Pfam" id="PF17255">
    <property type="entry name" value="EbsA"/>
    <property type="match status" value="1"/>
</dbReference>
<evidence type="ECO:0000313" key="2">
    <source>
        <dbReference type="EMBL" id="KRL14065.1"/>
    </source>
</evidence>
<evidence type="ECO:0000256" key="1">
    <source>
        <dbReference type="SAM" id="Phobius"/>
    </source>
</evidence>
<dbReference type="Proteomes" id="UP000051330">
    <property type="component" value="Unassembled WGS sequence"/>
</dbReference>
<dbReference type="InterPro" id="IPR020215">
    <property type="entry name" value="EbsA-like"/>
</dbReference>
<dbReference type="EMBL" id="AZEC01000002">
    <property type="protein sequence ID" value="KRL14065.1"/>
    <property type="molecule type" value="Genomic_DNA"/>
</dbReference>